<dbReference type="PROSITE" id="PS51125">
    <property type="entry name" value="NHL"/>
    <property type="match status" value="1"/>
</dbReference>
<dbReference type="SUPFAM" id="SSF63825">
    <property type="entry name" value="YWTD domain"/>
    <property type="match status" value="1"/>
</dbReference>
<evidence type="ECO:0000313" key="5">
    <source>
        <dbReference type="Proteomes" id="UP000823618"/>
    </source>
</evidence>
<dbReference type="AlphaFoldDB" id="A0A9D9I3C0"/>
<dbReference type="PROSITE" id="PS51257">
    <property type="entry name" value="PROKAR_LIPOPROTEIN"/>
    <property type="match status" value="1"/>
</dbReference>
<dbReference type="PANTHER" id="PTHR13833:SF71">
    <property type="entry name" value="NHL DOMAIN-CONTAINING PROTEIN"/>
    <property type="match status" value="1"/>
</dbReference>
<evidence type="ECO:0000256" key="2">
    <source>
        <dbReference type="PROSITE-ProRule" id="PRU00504"/>
    </source>
</evidence>
<feature type="signal peptide" evidence="3">
    <location>
        <begin position="1"/>
        <end position="21"/>
    </location>
</feature>
<keyword evidence="3" id="KW-0732">Signal</keyword>
<evidence type="ECO:0000256" key="1">
    <source>
        <dbReference type="ARBA" id="ARBA00022737"/>
    </source>
</evidence>
<reference evidence="4" key="2">
    <citation type="journal article" date="2021" name="PeerJ">
        <title>Extensive microbial diversity within the chicken gut microbiome revealed by metagenomics and culture.</title>
        <authorList>
            <person name="Gilroy R."/>
            <person name="Ravi A."/>
            <person name="Getino M."/>
            <person name="Pursley I."/>
            <person name="Horton D.L."/>
            <person name="Alikhan N.F."/>
            <person name="Baker D."/>
            <person name="Gharbi K."/>
            <person name="Hall N."/>
            <person name="Watson M."/>
            <person name="Adriaenssens E.M."/>
            <person name="Foster-Nyarko E."/>
            <person name="Jarju S."/>
            <person name="Secka A."/>
            <person name="Antonio M."/>
            <person name="Oren A."/>
            <person name="Chaudhuri R.R."/>
            <person name="La Ragione R."/>
            <person name="Hildebrand F."/>
            <person name="Pallen M.J."/>
        </authorList>
    </citation>
    <scope>NUCLEOTIDE SEQUENCE</scope>
    <source>
        <strain evidence="4">E3-2379</strain>
    </source>
</reference>
<dbReference type="PANTHER" id="PTHR13833">
    <property type="match status" value="1"/>
</dbReference>
<proteinExistence type="predicted"/>
<dbReference type="InterPro" id="IPR011042">
    <property type="entry name" value="6-blade_b-propeller_TolB-like"/>
</dbReference>
<sequence>MIIKKMSLLLFALLFTLTGCKEEEKIQVLKPQIGNMIIKMRQPALMYRSENHLLVTDTGNNVIYQIEDGKKKIYSGKISKEDIYGFPKNEYQDGTNDEAKYGDPYGITKFLSGYAITDRANNRIRYITEEGVKTIAGTGEAGLLDGKGTESQFHSPAGITTDDDGNLYIADSLNHCIRKMDPQGNVSIYAGGEKGYLDGDRLKAQFHTPIGIYYENDLLYITDSENQRIRKIDLKNGKVETVAGNAAYYEDSELYAGGFSDGTVEVAQFDHPTGIIKHGDSIYIADTGNSAVRQIKDGIVTTIMQIEDEDVSIYPTKPVGLAIEGDTLYISDSFAGLLYSLTGIE</sequence>
<name>A0A9D9I3C0_9FIRM</name>
<dbReference type="EMBL" id="JADIML010000288">
    <property type="protein sequence ID" value="MBO8464261.1"/>
    <property type="molecule type" value="Genomic_DNA"/>
</dbReference>
<feature type="chain" id="PRO_5038714602" description="SMP-30/Gluconolactonase/LRE-like region domain-containing protein" evidence="3">
    <location>
        <begin position="22"/>
        <end position="345"/>
    </location>
</feature>
<evidence type="ECO:0008006" key="6">
    <source>
        <dbReference type="Google" id="ProtNLM"/>
    </source>
</evidence>
<protein>
    <recommendedName>
        <fullName evidence="6">SMP-30/Gluconolactonase/LRE-like region domain-containing protein</fullName>
    </recommendedName>
</protein>
<reference evidence="4" key="1">
    <citation type="submission" date="2020-10" db="EMBL/GenBank/DDBJ databases">
        <authorList>
            <person name="Gilroy R."/>
        </authorList>
    </citation>
    <scope>NUCLEOTIDE SEQUENCE</scope>
    <source>
        <strain evidence="4">E3-2379</strain>
    </source>
</reference>
<evidence type="ECO:0000313" key="4">
    <source>
        <dbReference type="EMBL" id="MBO8464261.1"/>
    </source>
</evidence>
<comment type="caution">
    <text evidence="4">The sequence shown here is derived from an EMBL/GenBank/DDBJ whole genome shotgun (WGS) entry which is preliminary data.</text>
</comment>
<evidence type="ECO:0000256" key="3">
    <source>
        <dbReference type="SAM" id="SignalP"/>
    </source>
</evidence>
<dbReference type="InterPro" id="IPR001258">
    <property type="entry name" value="NHL_repeat"/>
</dbReference>
<dbReference type="Proteomes" id="UP000823618">
    <property type="component" value="Unassembled WGS sequence"/>
</dbReference>
<accession>A0A9D9I3C0</accession>
<keyword evidence="1" id="KW-0677">Repeat</keyword>
<dbReference type="Pfam" id="PF01436">
    <property type="entry name" value="NHL"/>
    <property type="match status" value="1"/>
</dbReference>
<feature type="repeat" description="NHL" evidence="2">
    <location>
        <begin position="152"/>
        <end position="183"/>
    </location>
</feature>
<organism evidence="4 5">
    <name type="scientific">Candidatus Scybalomonas excrementavium</name>
    <dbReference type="NCBI Taxonomy" id="2840943"/>
    <lineage>
        <taxon>Bacteria</taxon>
        <taxon>Bacillati</taxon>
        <taxon>Bacillota</taxon>
        <taxon>Clostridia</taxon>
        <taxon>Lachnospirales</taxon>
        <taxon>Lachnospiraceae</taxon>
        <taxon>Lachnospiraceae incertae sedis</taxon>
        <taxon>Candidatus Scybalomonas</taxon>
    </lineage>
</organism>
<dbReference type="Gene3D" id="2.120.10.30">
    <property type="entry name" value="TolB, C-terminal domain"/>
    <property type="match status" value="2"/>
</dbReference>
<gene>
    <name evidence="4" type="ORF">IAC13_10050</name>
</gene>